<dbReference type="GO" id="GO:0019073">
    <property type="term" value="P:viral DNA genome packaging"/>
    <property type="evidence" value="ECO:0007669"/>
    <property type="project" value="InterPro"/>
</dbReference>
<reference evidence="2 3" key="1">
    <citation type="journal article" date="2017" name="PLoS Biol.">
        <title>The sea cucumber genome provides insights into morphological evolution and visceral regeneration.</title>
        <authorList>
            <person name="Zhang X."/>
            <person name="Sun L."/>
            <person name="Yuan J."/>
            <person name="Sun Y."/>
            <person name="Gao Y."/>
            <person name="Zhang L."/>
            <person name="Li S."/>
            <person name="Dai H."/>
            <person name="Hamel J.F."/>
            <person name="Liu C."/>
            <person name="Yu Y."/>
            <person name="Liu S."/>
            <person name="Lin W."/>
            <person name="Guo K."/>
            <person name="Jin S."/>
            <person name="Xu P."/>
            <person name="Storey K.B."/>
            <person name="Huan P."/>
            <person name="Zhang T."/>
            <person name="Zhou Y."/>
            <person name="Zhang J."/>
            <person name="Lin C."/>
            <person name="Li X."/>
            <person name="Xing L."/>
            <person name="Huo D."/>
            <person name="Sun M."/>
            <person name="Wang L."/>
            <person name="Mercier A."/>
            <person name="Li F."/>
            <person name="Yang H."/>
            <person name="Xiang J."/>
        </authorList>
    </citation>
    <scope>NUCLEOTIDE SEQUENCE [LARGE SCALE GENOMIC DNA]</scope>
    <source>
        <strain evidence="2">Shaxun</strain>
        <tissue evidence="2">Muscle</tissue>
    </source>
</reference>
<proteinExistence type="predicted"/>
<evidence type="ECO:0000313" key="2">
    <source>
        <dbReference type="EMBL" id="PIK41755.1"/>
    </source>
</evidence>
<dbReference type="OrthoDB" id="5976864at2759"/>
<evidence type="ECO:0000313" key="3">
    <source>
        <dbReference type="Proteomes" id="UP000230750"/>
    </source>
</evidence>
<dbReference type="InterPro" id="IPR027417">
    <property type="entry name" value="P-loop_NTPase"/>
</dbReference>
<protein>
    <recommendedName>
        <fullName evidence="4">AAA+ ATPase domain-containing protein</fullName>
    </recommendedName>
</protein>
<dbReference type="Pfam" id="PF02456">
    <property type="entry name" value="Adeno_IVa2"/>
    <property type="match status" value="1"/>
</dbReference>
<keyword evidence="1" id="KW-1048">Host nucleus</keyword>
<dbReference type="AlphaFoldDB" id="A0A2G8K1C6"/>
<dbReference type="EMBL" id="MRZV01000991">
    <property type="protein sequence ID" value="PIK41755.1"/>
    <property type="molecule type" value="Genomic_DNA"/>
</dbReference>
<gene>
    <name evidence="2" type="ORF">BSL78_21396</name>
</gene>
<dbReference type="InterPro" id="IPR003389">
    <property type="entry name" value="Adeno_IVa2"/>
</dbReference>
<dbReference type="SUPFAM" id="SSF52540">
    <property type="entry name" value="P-loop containing nucleoside triphosphate hydrolases"/>
    <property type="match status" value="1"/>
</dbReference>
<comment type="caution">
    <text evidence="2">The sequence shown here is derived from an EMBL/GenBank/DDBJ whole genome shotgun (WGS) entry which is preliminary data.</text>
</comment>
<organism evidence="2 3">
    <name type="scientific">Stichopus japonicus</name>
    <name type="common">Sea cucumber</name>
    <dbReference type="NCBI Taxonomy" id="307972"/>
    <lineage>
        <taxon>Eukaryota</taxon>
        <taxon>Metazoa</taxon>
        <taxon>Echinodermata</taxon>
        <taxon>Eleutherozoa</taxon>
        <taxon>Echinozoa</taxon>
        <taxon>Holothuroidea</taxon>
        <taxon>Aspidochirotacea</taxon>
        <taxon>Aspidochirotida</taxon>
        <taxon>Stichopodidae</taxon>
        <taxon>Apostichopus</taxon>
    </lineage>
</organism>
<evidence type="ECO:0008006" key="4">
    <source>
        <dbReference type="Google" id="ProtNLM"/>
    </source>
</evidence>
<keyword evidence="3" id="KW-1185">Reference proteome</keyword>
<dbReference type="Proteomes" id="UP000230750">
    <property type="component" value="Unassembled WGS sequence"/>
</dbReference>
<accession>A0A2G8K1C6</accession>
<evidence type="ECO:0000256" key="1">
    <source>
        <dbReference type="ARBA" id="ARBA00022562"/>
    </source>
</evidence>
<name>A0A2G8K1C6_STIJA</name>
<sequence>MHSTKLQHPFTCVIAGPTGCGKTQFVKKILTQDVIEGTPERIVYCYGEYQQSFMELSAALSNIRFVEGLPTDLETYLDPTYKTLMILDDIMTSHGNDQRITDLFSKGSHHRNISVIYILQNFFYGAKETRNITLNAHYIVLFKNPRDKTQVSNLAKQMYPGQVKFMQEAFADATKNPYGYLFIDLKPYTPEDFRLRTNIFPHETQYAYVPK</sequence>
<dbReference type="Gene3D" id="3.40.50.300">
    <property type="entry name" value="P-loop containing nucleotide triphosphate hydrolases"/>
    <property type="match status" value="1"/>
</dbReference>